<protein>
    <submittedName>
        <fullName evidence="2">Relaxin receptor 1-like Protein</fullName>
    </submittedName>
</protein>
<sequence length="312" mass="36120">MFFTRLIILTLISPSWGCDYNGMIYYDLLPPVFGDYLVEFSVKTYSETQMVEILSEIPVLCTRQFNFSHPVDLLLIADCGVEKIEAEFLLNTKYQPDSLSVTGNSIRTIRRHTFRNLATMFYTLRDNLIESIENEAFANLSNAKFVDLAENRITVFECNCFVNVPNLIQLILEDNKINSLKAKCFKFLQNNGAVLVLRYNEISKIDPQVFDEMPAQNVSIHLEFNAFENLPVRILRKHAFVVFNLTGNQIRHLQFEIVENFSVGFLTVDANLDPNLVQDLKFFAKVVLYNRAQKMSPNTVFYLIFLTFCIFY</sequence>
<reference evidence="2 3" key="1">
    <citation type="journal article" date="2008" name="Nature">
        <title>The genome of the model beetle and pest Tribolium castaneum.</title>
        <authorList>
            <consortium name="Tribolium Genome Sequencing Consortium"/>
            <person name="Richards S."/>
            <person name="Gibbs R.A."/>
            <person name="Weinstock G.M."/>
            <person name="Brown S.J."/>
            <person name="Denell R."/>
            <person name="Beeman R.W."/>
            <person name="Gibbs R."/>
            <person name="Beeman R.W."/>
            <person name="Brown S.J."/>
            <person name="Bucher G."/>
            <person name="Friedrich M."/>
            <person name="Grimmelikhuijzen C.J."/>
            <person name="Klingler M."/>
            <person name="Lorenzen M."/>
            <person name="Richards S."/>
            <person name="Roth S."/>
            <person name="Schroder R."/>
            <person name="Tautz D."/>
            <person name="Zdobnov E.M."/>
            <person name="Muzny D."/>
            <person name="Gibbs R.A."/>
            <person name="Weinstock G.M."/>
            <person name="Attaway T."/>
            <person name="Bell S."/>
            <person name="Buhay C.J."/>
            <person name="Chandrabose M.N."/>
            <person name="Chavez D."/>
            <person name="Clerk-Blankenburg K.P."/>
            <person name="Cree A."/>
            <person name="Dao M."/>
            <person name="Davis C."/>
            <person name="Chacko J."/>
            <person name="Dinh H."/>
            <person name="Dugan-Rocha S."/>
            <person name="Fowler G."/>
            <person name="Garner T.T."/>
            <person name="Garnes J."/>
            <person name="Gnirke A."/>
            <person name="Hawes A."/>
            <person name="Hernandez J."/>
            <person name="Hines S."/>
            <person name="Holder M."/>
            <person name="Hume J."/>
            <person name="Jhangiani S.N."/>
            <person name="Joshi V."/>
            <person name="Khan Z.M."/>
            <person name="Jackson L."/>
            <person name="Kovar C."/>
            <person name="Kowis A."/>
            <person name="Lee S."/>
            <person name="Lewis L.R."/>
            <person name="Margolis J."/>
            <person name="Morgan M."/>
            <person name="Nazareth L.V."/>
            <person name="Nguyen N."/>
            <person name="Okwuonu G."/>
            <person name="Parker D."/>
            <person name="Richards S."/>
            <person name="Ruiz S.J."/>
            <person name="Santibanez J."/>
            <person name="Savard J."/>
            <person name="Scherer S.E."/>
            <person name="Schneider B."/>
            <person name="Sodergren E."/>
            <person name="Tautz D."/>
            <person name="Vattahil S."/>
            <person name="Villasana D."/>
            <person name="White C.S."/>
            <person name="Wright R."/>
            <person name="Park Y."/>
            <person name="Beeman R.W."/>
            <person name="Lord J."/>
            <person name="Oppert B."/>
            <person name="Lorenzen M."/>
            <person name="Brown S."/>
            <person name="Wang L."/>
            <person name="Savard J."/>
            <person name="Tautz D."/>
            <person name="Richards S."/>
            <person name="Weinstock G."/>
            <person name="Gibbs R.A."/>
            <person name="Liu Y."/>
            <person name="Worley K."/>
            <person name="Weinstock G."/>
            <person name="Elsik C.G."/>
            <person name="Reese J.T."/>
            <person name="Elhaik E."/>
            <person name="Landan G."/>
            <person name="Graur D."/>
            <person name="Arensburger P."/>
            <person name="Atkinson P."/>
            <person name="Beeman R.W."/>
            <person name="Beidler J."/>
            <person name="Brown S.J."/>
            <person name="Demuth J.P."/>
            <person name="Drury D.W."/>
            <person name="Du Y.Z."/>
            <person name="Fujiwara H."/>
            <person name="Lorenzen M."/>
            <person name="Maselli V."/>
            <person name="Osanai M."/>
            <person name="Park Y."/>
            <person name="Robertson H.M."/>
            <person name="Tu Z."/>
            <person name="Wang J.J."/>
            <person name="Wang S."/>
            <person name="Richards S."/>
            <person name="Song H."/>
            <person name="Zhang L."/>
            <person name="Sodergren E."/>
            <person name="Werner D."/>
            <person name="Stanke M."/>
            <person name="Morgenstern B."/>
            <person name="Solovyev V."/>
            <person name="Kosarev P."/>
            <person name="Brown G."/>
            <person name="Chen H.C."/>
            <person name="Ermolaeva O."/>
            <person name="Hlavina W."/>
            <person name="Kapustin Y."/>
            <person name="Kiryutin B."/>
            <person name="Kitts P."/>
            <person name="Maglott D."/>
            <person name="Pruitt K."/>
            <person name="Sapojnikov V."/>
            <person name="Souvorov A."/>
            <person name="Mackey A.J."/>
            <person name="Waterhouse R.M."/>
            <person name="Wyder S."/>
            <person name="Zdobnov E.M."/>
            <person name="Zdobnov E.M."/>
            <person name="Wyder S."/>
            <person name="Kriventseva E.V."/>
            <person name="Kadowaki T."/>
            <person name="Bork P."/>
            <person name="Aranda M."/>
            <person name="Bao R."/>
            <person name="Beermann A."/>
            <person name="Berns N."/>
            <person name="Bolognesi R."/>
            <person name="Bonneton F."/>
            <person name="Bopp D."/>
            <person name="Brown S.J."/>
            <person name="Bucher G."/>
            <person name="Butts T."/>
            <person name="Chaumot A."/>
            <person name="Denell R.E."/>
            <person name="Ferrier D.E."/>
            <person name="Friedrich M."/>
            <person name="Gordon C.M."/>
            <person name="Jindra M."/>
            <person name="Klingler M."/>
            <person name="Lan Q."/>
            <person name="Lattorff H.M."/>
            <person name="Laudet V."/>
            <person name="von Levetsow C."/>
            <person name="Liu Z."/>
            <person name="Lutz R."/>
            <person name="Lynch J.A."/>
            <person name="da Fonseca R.N."/>
            <person name="Posnien N."/>
            <person name="Reuter R."/>
            <person name="Roth S."/>
            <person name="Savard J."/>
            <person name="Schinko J.B."/>
            <person name="Schmitt C."/>
            <person name="Schoppmeier M."/>
            <person name="Schroder R."/>
            <person name="Shippy T.D."/>
            <person name="Simonnet F."/>
            <person name="Marques-Souza H."/>
            <person name="Tautz D."/>
            <person name="Tomoyasu Y."/>
            <person name="Trauner J."/>
            <person name="Van der Zee M."/>
            <person name="Vervoort M."/>
            <person name="Wittkopp N."/>
            <person name="Wimmer E.A."/>
            <person name="Yang X."/>
            <person name="Jones A.K."/>
            <person name="Sattelle D.B."/>
            <person name="Ebert P.R."/>
            <person name="Nelson D."/>
            <person name="Scott J.G."/>
            <person name="Beeman R.W."/>
            <person name="Muthukrishnan S."/>
            <person name="Kramer K.J."/>
            <person name="Arakane Y."/>
            <person name="Beeman R.W."/>
            <person name="Zhu Q."/>
            <person name="Hogenkamp D."/>
            <person name="Dixit R."/>
            <person name="Oppert B."/>
            <person name="Jiang H."/>
            <person name="Zou Z."/>
            <person name="Marshall J."/>
            <person name="Elpidina E."/>
            <person name="Vinokurov K."/>
            <person name="Oppert C."/>
            <person name="Zou Z."/>
            <person name="Evans J."/>
            <person name="Lu Z."/>
            <person name="Zhao P."/>
            <person name="Sumathipala N."/>
            <person name="Altincicek B."/>
            <person name="Vilcinskas A."/>
            <person name="Williams M."/>
            <person name="Hultmark D."/>
            <person name="Hetru C."/>
            <person name="Jiang H."/>
            <person name="Grimmelikhuijzen C.J."/>
            <person name="Hauser F."/>
            <person name="Cazzamali G."/>
            <person name="Williamson M."/>
            <person name="Park Y."/>
            <person name="Li B."/>
            <person name="Tanaka Y."/>
            <person name="Predel R."/>
            <person name="Neupert S."/>
            <person name="Schachtner J."/>
            <person name="Verleyen P."/>
            <person name="Raible F."/>
            <person name="Bork P."/>
            <person name="Friedrich M."/>
            <person name="Walden K.K."/>
            <person name="Robertson H.M."/>
            <person name="Angeli S."/>
            <person name="Foret S."/>
            <person name="Bucher G."/>
            <person name="Schuetz S."/>
            <person name="Maleszka R."/>
            <person name="Wimmer E.A."/>
            <person name="Beeman R.W."/>
            <person name="Lorenzen M."/>
            <person name="Tomoyasu Y."/>
            <person name="Miller S.C."/>
            <person name="Grossmann D."/>
            <person name="Bucher G."/>
        </authorList>
    </citation>
    <scope>NUCLEOTIDE SEQUENCE [LARGE SCALE GENOMIC DNA]</scope>
    <source>
        <strain evidence="2 3">Georgia GA2</strain>
    </source>
</reference>
<dbReference type="GO" id="GO:0031681">
    <property type="term" value="F:G-protein beta-subunit binding"/>
    <property type="evidence" value="ECO:0000318"/>
    <property type="project" value="GO_Central"/>
</dbReference>
<dbReference type="InterPro" id="IPR001611">
    <property type="entry name" value="Leu-rich_rpt"/>
</dbReference>
<dbReference type="Proteomes" id="UP000007266">
    <property type="component" value="Linkage group 8"/>
</dbReference>
<dbReference type="GO" id="GO:0007200">
    <property type="term" value="P:phospholipase C-activating G protein-coupled receptor signaling pathway"/>
    <property type="evidence" value="ECO:0007669"/>
    <property type="project" value="InterPro"/>
</dbReference>
<organism evidence="2 3">
    <name type="scientific">Tribolium castaneum</name>
    <name type="common">Red flour beetle</name>
    <dbReference type="NCBI Taxonomy" id="7070"/>
    <lineage>
        <taxon>Eukaryota</taxon>
        <taxon>Metazoa</taxon>
        <taxon>Ecdysozoa</taxon>
        <taxon>Arthropoda</taxon>
        <taxon>Hexapoda</taxon>
        <taxon>Insecta</taxon>
        <taxon>Pterygota</taxon>
        <taxon>Neoptera</taxon>
        <taxon>Endopterygota</taxon>
        <taxon>Coleoptera</taxon>
        <taxon>Polyphaga</taxon>
        <taxon>Cucujiformia</taxon>
        <taxon>Tenebrionidae</taxon>
        <taxon>Tenebrionidae incertae sedis</taxon>
        <taxon>Tribolium</taxon>
    </lineage>
</organism>
<dbReference type="InParanoid" id="D6WY07"/>
<evidence type="ECO:0000313" key="3">
    <source>
        <dbReference type="Proteomes" id="UP000007266"/>
    </source>
</evidence>
<dbReference type="HOGENOM" id="CLU_812172_0_0_1"/>
<keyword evidence="1" id="KW-0732">Signal</keyword>
<accession>D6WY07</accession>
<reference evidence="2 3" key="2">
    <citation type="journal article" date="2010" name="Nucleic Acids Res.">
        <title>BeetleBase in 2010: revisions to provide comprehensive genomic information for Tribolium castaneum.</title>
        <authorList>
            <person name="Kim H.S."/>
            <person name="Murphy T."/>
            <person name="Xia J."/>
            <person name="Caragea D."/>
            <person name="Park Y."/>
            <person name="Beeman R.W."/>
            <person name="Lorenzen M.D."/>
            <person name="Butcher S."/>
            <person name="Manak J.R."/>
            <person name="Brown S.J."/>
        </authorList>
    </citation>
    <scope>GENOME REANNOTATION</scope>
    <source>
        <strain evidence="2 3">Georgia GA2</strain>
    </source>
</reference>
<evidence type="ECO:0000256" key="1">
    <source>
        <dbReference type="SAM" id="SignalP"/>
    </source>
</evidence>
<dbReference type="Pfam" id="PF13855">
    <property type="entry name" value="LRR_8"/>
    <property type="match status" value="1"/>
</dbReference>
<keyword evidence="3" id="KW-1185">Reference proteome</keyword>
<feature type="signal peptide" evidence="1">
    <location>
        <begin position="1"/>
        <end position="17"/>
    </location>
</feature>
<dbReference type="FunCoup" id="D6WY07">
    <property type="interactions" value="63"/>
</dbReference>
<dbReference type="EMBL" id="KQ971362">
    <property type="protein sequence ID" value="EFA07914.2"/>
    <property type="molecule type" value="Genomic_DNA"/>
</dbReference>
<dbReference type="SUPFAM" id="SSF52058">
    <property type="entry name" value="L domain-like"/>
    <property type="match status" value="1"/>
</dbReference>
<name>D6WY07_TRICA</name>
<dbReference type="Gene3D" id="3.80.10.10">
    <property type="entry name" value="Ribonuclease Inhibitor"/>
    <property type="match status" value="1"/>
</dbReference>
<dbReference type="STRING" id="7070.D6WY07"/>
<dbReference type="GO" id="GO:0007186">
    <property type="term" value="P:G protein-coupled receptor signaling pathway"/>
    <property type="evidence" value="ECO:0000318"/>
    <property type="project" value="GO_Central"/>
</dbReference>
<keyword evidence="2" id="KW-0675">Receptor</keyword>
<dbReference type="AlphaFoldDB" id="D6WY07"/>
<feature type="chain" id="PRO_5007310840" evidence="1">
    <location>
        <begin position="18"/>
        <end position="312"/>
    </location>
</feature>
<dbReference type="PANTHER" id="PTHR15936">
    <property type="entry name" value="GUANINE NUCLEOTIDE-BINDING PROTEIN G I /G S /G O GAMMA-13 SUBUNIT"/>
    <property type="match status" value="1"/>
</dbReference>
<gene>
    <name evidence="2" type="primary">AUGUSTUS-3.0.2_05489</name>
    <name evidence="2" type="ORF">TcasGA2_TC005489</name>
</gene>
<dbReference type="GO" id="GO:0005834">
    <property type="term" value="C:heterotrimeric G-protein complex"/>
    <property type="evidence" value="ECO:0000318"/>
    <property type="project" value="GO_Central"/>
</dbReference>
<proteinExistence type="predicted"/>
<dbReference type="GO" id="GO:0050909">
    <property type="term" value="P:sensory perception of taste"/>
    <property type="evidence" value="ECO:0007669"/>
    <property type="project" value="InterPro"/>
</dbReference>
<dbReference type="PANTHER" id="PTHR15936:SF2">
    <property type="entry name" value="GUANINE NUCLEOTIDE-BINDING PROTEIN G(I)_G(S)_G(O) SUBUNIT GAMMA-13"/>
    <property type="match status" value="1"/>
</dbReference>
<dbReference type="InterPro" id="IPR032675">
    <property type="entry name" value="LRR_dom_sf"/>
</dbReference>
<dbReference type="InterPro" id="IPR039227">
    <property type="entry name" value="GNG13"/>
</dbReference>
<evidence type="ECO:0000313" key="2">
    <source>
        <dbReference type="EMBL" id="EFA07914.2"/>
    </source>
</evidence>